<evidence type="ECO:0000256" key="1">
    <source>
        <dbReference type="ARBA" id="ARBA00006484"/>
    </source>
</evidence>
<dbReference type="PANTHER" id="PTHR24320:SF252">
    <property type="entry name" value="DEHYDROGENASE_REDUCTASE FAMILY PROTEIN, PUTATIVE (AFU_ORTHOLOGUE AFUA_3G08550)-RELATED"/>
    <property type="match status" value="1"/>
</dbReference>
<dbReference type="InterPro" id="IPR002347">
    <property type="entry name" value="SDR_fam"/>
</dbReference>
<dbReference type="Gene3D" id="3.40.50.720">
    <property type="entry name" value="NAD(P)-binding Rossmann-like Domain"/>
    <property type="match status" value="1"/>
</dbReference>
<protein>
    <recommendedName>
        <fullName evidence="6">Short-chain dehydrogenase</fullName>
    </recommendedName>
</protein>
<dbReference type="Pfam" id="PF00106">
    <property type="entry name" value="adh_short"/>
    <property type="match status" value="1"/>
</dbReference>
<keyword evidence="3" id="KW-0560">Oxidoreductase</keyword>
<dbReference type="Proteomes" id="UP000311382">
    <property type="component" value="Unassembled WGS sequence"/>
</dbReference>
<sequence>MSNQPYGPGRDVSQLGLFKGHITTRMPKPTGDLKGRVAMITGATSGLGFEAALHFARLNASTIVFAVRNPDKAKAYTEKLYKQVPSFRGEVKTLALDLSSFESVRSFAKELETAVPRLDFAVLNAGVFNTKHTMTKEGWLADIQVNVLSTGLLGLLLLPKLQATAKLPQPAGATPAVLKPQLHIVASEVHWLLQRKTHQRLVDADNLLETVCSREFWDSTPFNEIYNLGKLFDIMLARKIGALPAAQGVQVTSSSPGLCKSNLTGEFNPIVAWFITAISWRGEFGTRNYMIAMLQPHPQGTFIFEGVEHPTSKFSCSPEGVRVEGKLWEESSRVWRDVAPEVDAVLR</sequence>
<dbReference type="SUPFAM" id="SSF51735">
    <property type="entry name" value="NAD(P)-binding Rossmann-fold domains"/>
    <property type="match status" value="1"/>
</dbReference>
<comment type="similarity">
    <text evidence="1">Belongs to the short-chain dehydrogenases/reductases (SDR) family.</text>
</comment>
<keyword evidence="5" id="KW-1185">Reference proteome</keyword>
<proteinExistence type="inferred from homology"/>
<dbReference type="OrthoDB" id="542013at2759"/>
<name>A0A5C5G3I8_9BASI</name>
<dbReference type="AlphaFoldDB" id="A0A5C5G3I8"/>
<evidence type="ECO:0000256" key="2">
    <source>
        <dbReference type="ARBA" id="ARBA00022857"/>
    </source>
</evidence>
<dbReference type="EMBL" id="SOZI01000017">
    <property type="protein sequence ID" value="TNY23009.1"/>
    <property type="molecule type" value="Genomic_DNA"/>
</dbReference>
<comment type="caution">
    <text evidence="4">The sequence shown here is derived from an EMBL/GenBank/DDBJ whole genome shotgun (WGS) entry which is preliminary data.</text>
</comment>
<dbReference type="GO" id="GO:0016491">
    <property type="term" value="F:oxidoreductase activity"/>
    <property type="evidence" value="ECO:0007669"/>
    <property type="project" value="UniProtKB-KW"/>
</dbReference>
<evidence type="ECO:0008006" key="6">
    <source>
        <dbReference type="Google" id="ProtNLM"/>
    </source>
</evidence>
<evidence type="ECO:0000313" key="4">
    <source>
        <dbReference type="EMBL" id="TNY23009.1"/>
    </source>
</evidence>
<evidence type="ECO:0000313" key="5">
    <source>
        <dbReference type="Proteomes" id="UP000311382"/>
    </source>
</evidence>
<accession>A0A5C5G3I8</accession>
<keyword evidence="2" id="KW-0521">NADP</keyword>
<dbReference type="PRINTS" id="PR00081">
    <property type="entry name" value="GDHRDH"/>
</dbReference>
<evidence type="ECO:0000256" key="3">
    <source>
        <dbReference type="ARBA" id="ARBA00023002"/>
    </source>
</evidence>
<organism evidence="4 5">
    <name type="scientific">Rhodotorula diobovata</name>
    <dbReference type="NCBI Taxonomy" id="5288"/>
    <lineage>
        <taxon>Eukaryota</taxon>
        <taxon>Fungi</taxon>
        <taxon>Dikarya</taxon>
        <taxon>Basidiomycota</taxon>
        <taxon>Pucciniomycotina</taxon>
        <taxon>Microbotryomycetes</taxon>
        <taxon>Sporidiobolales</taxon>
        <taxon>Sporidiobolaceae</taxon>
        <taxon>Rhodotorula</taxon>
    </lineage>
</organism>
<gene>
    <name evidence="4" type="ORF">DMC30DRAFT_87247</name>
</gene>
<dbReference type="STRING" id="5288.A0A5C5G3I8"/>
<reference evidence="4 5" key="1">
    <citation type="submission" date="2019-03" db="EMBL/GenBank/DDBJ databases">
        <title>Rhodosporidium diobovatum UCD-FST 08-225 genome sequencing, assembly, and annotation.</title>
        <authorList>
            <person name="Fakankun I.U."/>
            <person name="Fristensky B."/>
            <person name="Levin D.B."/>
        </authorList>
    </citation>
    <scope>NUCLEOTIDE SEQUENCE [LARGE SCALE GENOMIC DNA]</scope>
    <source>
        <strain evidence="4 5">UCD-FST 08-225</strain>
    </source>
</reference>
<dbReference type="InterPro" id="IPR036291">
    <property type="entry name" value="NAD(P)-bd_dom_sf"/>
</dbReference>
<dbReference type="PANTHER" id="PTHR24320">
    <property type="entry name" value="RETINOL DEHYDROGENASE"/>
    <property type="match status" value="1"/>
</dbReference>